<keyword evidence="1" id="KW-1133">Transmembrane helix</keyword>
<sequence>MEKQSENSSSGDEVKVVRKTIRCFCLIPISTKKAALIAGIFLLICAALLITPIVVPPCFEDDCHLKCLSIDDCSTKDGKMFRASFGISFTMAILGGLALILGSCCKNPVPYVLYMIIGASQTLLGLIIITMFFVRTAYPYYKDTTKVYPHSEAWMTYYWILTLVFFVYTCLTGYFSWIAYKGAQLECRRI</sequence>
<protein>
    <submittedName>
        <fullName evidence="3">Uncharacterized protein</fullName>
    </submittedName>
</protein>
<name>A0A914DIZ2_9BILA</name>
<evidence type="ECO:0000313" key="3">
    <source>
        <dbReference type="WBParaSite" id="ACRNAN_scaffold2839.g8818.t1"/>
    </source>
</evidence>
<evidence type="ECO:0000313" key="2">
    <source>
        <dbReference type="Proteomes" id="UP000887540"/>
    </source>
</evidence>
<dbReference type="Proteomes" id="UP000887540">
    <property type="component" value="Unplaced"/>
</dbReference>
<evidence type="ECO:0000256" key="1">
    <source>
        <dbReference type="SAM" id="Phobius"/>
    </source>
</evidence>
<reference evidence="3" key="1">
    <citation type="submission" date="2022-11" db="UniProtKB">
        <authorList>
            <consortium name="WormBaseParasite"/>
        </authorList>
    </citation>
    <scope>IDENTIFICATION</scope>
</reference>
<proteinExistence type="predicted"/>
<feature type="transmembrane region" description="Helical" evidence="1">
    <location>
        <begin position="111"/>
        <end position="138"/>
    </location>
</feature>
<organism evidence="2 3">
    <name type="scientific">Acrobeloides nanus</name>
    <dbReference type="NCBI Taxonomy" id="290746"/>
    <lineage>
        <taxon>Eukaryota</taxon>
        <taxon>Metazoa</taxon>
        <taxon>Ecdysozoa</taxon>
        <taxon>Nematoda</taxon>
        <taxon>Chromadorea</taxon>
        <taxon>Rhabditida</taxon>
        <taxon>Tylenchina</taxon>
        <taxon>Cephalobomorpha</taxon>
        <taxon>Cephaloboidea</taxon>
        <taxon>Cephalobidae</taxon>
        <taxon>Acrobeloides</taxon>
    </lineage>
</organism>
<feature type="transmembrane region" description="Helical" evidence="1">
    <location>
        <begin position="158"/>
        <end position="180"/>
    </location>
</feature>
<dbReference type="WBParaSite" id="ACRNAN_scaffold2839.g8818.t1">
    <property type="protein sequence ID" value="ACRNAN_scaffold2839.g8818.t1"/>
    <property type="gene ID" value="ACRNAN_scaffold2839.g8818"/>
</dbReference>
<accession>A0A914DIZ2</accession>
<keyword evidence="1" id="KW-0812">Transmembrane</keyword>
<dbReference type="AlphaFoldDB" id="A0A914DIZ2"/>
<keyword evidence="2" id="KW-1185">Reference proteome</keyword>
<feature type="transmembrane region" description="Helical" evidence="1">
    <location>
        <begin position="34"/>
        <end position="55"/>
    </location>
</feature>
<feature type="transmembrane region" description="Helical" evidence="1">
    <location>
        <begin position="85"/>
        <end position="104"/>
    </location>
</feature>
<keyword evidence="1" id="KW-0472">Membrane</keyword>